<dbReference type="InterPro" id="IPR052295">
    <property type="entry name" value="Odorant-binding_protein"/>
</dbReference>
<reference evidence="5" key="1">
    <citation type="submission" date="2002-05" db="EMBL/GenBank/DDBJ databases">
        <authorList>
            <person name="Riviere S."/>
        </authorList>
    </citation>
    <scope>NUCLEOTIDE SEQUENCE</scope>
</reference>
<name>Q8MTC2_RHYMA</name>
<keyword evidence="3" id="KW-0964">Secreted</keyword>
<evidence type="ECO:0000256" key="1">
    <source>
        <dbReference type="ARBA" id="ARBA00004613"/>
    </source>
</evidence>
<keyword evidence="4" id="KW-0732">Signal</keyword>
<dbReference type="PANTHER" id="PTHR21066:SF17">
    <property type="entry name" value="AGAP011368-PA"/>
    <property type="match status" value="1"/>
</dbReference>
<feature type="signal peptide" evidence="4">
    <location>
        <begin position="1"/>
        <end position="18"/>
    </location>
</feature>
<proteinExistence type="evidence at transcript level"/>
<dbReference type="GO" id="GO:0005576">
    <property type="term" value="C:extracellular region"/>
    <property type="evidence" value="ECO:0007669"/>
    <property type="project" value="UniProtKB-SubCell"/>
</dbReference>
<dbReference type="GO" id="GO:0005549">
    <property type="term" value="F:odorant binding"/>
    <property type="evidence" value="ECO:0007669"/>
    <property type="project" value="InterPro"/>
</dbReference>
<evidence type="ECO:0000256" key="4">
    <source>
        <dbReference type="SAM" id="SignalP"/>
    </source>
</evidence>
<accession>Q8MTC2</accession>
<sequence>MASVTVFLFAACVALVGADLSLYDFSPVLLESHHSSSFSRVARSPGGPHDRCCQGSGDKIISDQQKSDMEECAKQYGVEKPAAGGPPKGGLEEMKKKMACAGQCLGQKQGLLDSDNYVDVDKFSASVAAVVTDSDIKALAEETAKKCAQEANEKAKASGEVDYNGTKCNLALGRAMMCVHIEVELNCPDDKKVKSDECDKAREHMKKMKEHKDS</sequence>
<dbReference type="SUPFAM" id="SSF47565">
    <property type="entry name" value="Insect pheromone/odorant-binding proteins"/>
    <property type="match status" value="1"/>
</dbReference>
<dbReference type="Gene3D" id="1.10.238.270">
    <property type="match status" value="1"/>
</dbReference>
<dbReference type="EMBL" id="AY116617">
    <property type="protein sequence ID" value="AAM77026.1"/>
    <property type="molecule type" value="mRNA"/>
</dbReference>
<protein>
    <submittedName>
        <fullName evidence="5">Olfactory binding protein</fullName>
    </submittedName>
</protein>
<evidence type="ECO:0000256" key="2">
    <source>
        <dbReference type="ARBA" id="ARBA00008098"/>
    </source>
</evidence>
<feature type="chain" id="PRO_5004314055" evidence="4">
    <location>
        <begin position="19"/>
        <end position="214"/>
    </location>
</feature>
<evidence type="ECO:0000313" key="5">
    <source>
        <dbReference type="EMBL" id="AAM77026.1"/>
    </source>
</evidence>
<dbReference type="InterPro" id="IPR036728">
    <property type="entry name" value="PBP_GOBP_sf"/>
</dbReference>
<organism evidence="5">
    <name type="scientific">Rhyparobia maderae</name>
    <name type="common">Madeira cockroach</name>
    <name type="synonym">Leucophaea maderae</name>
    <dbReference type="NCBI Taxonomy" id="36963"/>
    <lineage>
        <taxon>Eukaryota</taxon>
        <taxon>Metazoa</taxon>
        <taxon>Ecdysozoa</taxon>
        <taxon>Arthropoda</taxon>
        <taxon>Hexapoda</taxon>
        <taxon>Insecta</taxon>
        <taxon>Pterygota</taxon>
        <taxon>Neoptera</taxon>
        <taxon>Polyneoptera</taxon>
        <taxon>Dictyoptera</taxon>
        <taxon>Blattodea</taxon>
        <taxon>Blaberoidea</taxon>
        <taxon>Blaberidae</taxon>
        <taxon>Oxyhaloinae</taxon>
        <taxon>Rhyparobia</taxon>
    </lineage>
</organism>
<evidence type="ECO:0000256" key="3">
    <source>
        <dbReference type="ARBA" id="ARBA00022525"/>
    </source>
</evidence>
<dbReference type="PANTHER" id="PTHR21066">
    <property type="entry name" value="ODORANT-BINDING PROTEIN 59A-RELATED"/>
    <property type="match status" value="1"/>
</dbReference>
<comment type="similarity">
    <text evidence="2">Belongs to the PBP/GOBP family.</text>
</comment>
<comment type="subcellular location">
    <subcellularLocation>
        <location evidence="1">Secreted</location>
    </subcellularLocation>
</comment>
<dbReference type="AlphaFoldDB" id="Q8MTC2"/>
<reference evidence="5" key="2">
    <citation type="submission" date="2002-07" db="EMBL/GenBank/DDBJ databases">
        <title>Characterization of a new class of odorant binding protein and of a chemosensory protein.</title>
        <authorList>
            <person name="Riviere s."/>
            <person name="Quennedey B."/>
            <person name="Cornette R."/>
            <person name="Brossut R."/>
        </authorList>
    </citation>
    <scope>NUCLEOTIDE SEQUENCE</scope>
</reference>